<organism evidence="2 3">
    <name type="scientific">Rhodofomes roseus</name>
    <dbReference type="NCBI Taxonomy" id="34475"/>
    <lineage>
        <taxon>Eukaryota</taxon>
        <taxon>Fungi</taxon>
        <taxon>Dikarya</taxon>
        <taxon>Basidiomycota</taxon>
        <taxon>Agaricomycotina</taxon>
        <taxon>Agaricomycetes</taxon>
        <taxon>Polyporales</taxon>
        <taxon>Rhodofomes</taxon>
    </lineage>
</organism>
<dbReference type="AlphaFoldDB" id="A0A4Y9XRJ3"/>
<evidence type="ECO:0000313" key="2">
    <source>
        <dbReference type="EMBL" id="TFY52706.1"/>
    </source>
</evidence>
<dbReference type="STRING" id="34475.A0A4Y9XRJ3"/>
<name>A0A4Y9XRJ3_9APHY</name>
<dbReference type="EMBL" id="SEKV01000931">
    <property type="protein sequence ID" value="TFY52706.1"/>
    <property type="molecule type" value="Genomic_DNA"/>
</dbReference>
<dbReference type="Proteomes" id="UP000298390">
    <property type="component" value="Unassembled WGS sequence"/>
</dbReference>
<comment type="caution">
    <text evidence="2">The sequence shown here is derived from an EMBL/GenBank/DDBJ whole genome shotgun (WGS) entry which is preliminary data.</text>
</comment>
<feature type="compositionally biased region" description="Low complexity" evidence="1">
    <location>
        <begin position="1"/>
        <end position="14"/>
    </location>
</feature>
<protein>
    <submittedName>
        <fullName evidence="2">Uncharacterized protein</fullName>
    </submittedName>
</protein>
<evidence type="ECO:0000256" key="1">
    <source>
        <dbReference type="SAM" id="MobiDB-lite"/>
    </source>
</evidence>
<evidence type="ECO:0000313" key="3">
    <source>
        <dbReference type="Proteomes" id="UP000298390"/>
    </source>
</evidence>
<reference evidence="2 3" key="1">
    <citation type="submission" date="2019-01" db="EMBL/GenBank/DDBJ databases">
        <title>Genome sequencing of the rare red list fungi Fomitopsis rosea.</title>
        <authorList>
            <person name="Buettner E."/>
            <person name="Kellner H."/>
        </authorList>
    </citation>
    <scope>NUCLEOTIDE SEQUENCE [LARGE SCALE GENOMIC DNA]</scope>
    <source>
        <strain evidence="2 3">DSM 105464</strain>
    </source>
</reference>
<accession>A0A4Y9XRJ3</accession>
<sequence length="74" mass="7779">MLLSASLSLRAAASPQDASQKDKESAEIEAWSAELTKLEEVRAAFDKYGKGGIWGVIQIATHLAAALPACAHLA</sequence>
<proteinExistence type="predicted"/>
<gene>
    <name evidence="2" type="ORF">EVJ58_g9861</name>
</gene>
<feature type="region of interest" description="Disordered" evidence="1">
    <location>
        <begin position="1"/>
        <end position="25"/>
    </location>
</feature>